<evidence type="ECO:0000313" key="1">
    <source>
        <dbReference type="EMBL" id="OWQ86296.1"/>
    </source>
</evidence>
<proteinExistence type="predicted"/>
<evidence type="ECO:0008006" key="3">
    <source>
        <dbReference type="Google" id="ProtNLM"/>
    </source>
</evidence>
<reference evidence="1 2" key="1">
    <citation type="journal article" date="2008" name="Int. J. Syst. Evol. Microbiol.">
        <title>Description of Roseateles aquatilis sp. nov. and Roseateles terrae sp. nov., in the class Betaproteobacteria, and emended description of the genus Roseateles.</title>
        <authorList>
            <person name="Gomila M."/>
            <person name="Bowien B."/>
            <person name="Falsen E."/>
            <person name="Moore E.R."/>
            <person name="Lalucat J."/>
        </authorList>
    </citation>
    <scope>NUCLEOTIDE SEQUENCE [LARGE SCALE GENOMIC DNA]</scope>
    <source>
        <strain evidence="1 2">CCUG 48205</strain>
    </source>
</reference>
<evidence type="ECO:0000313" key="2">
    <source>
        <dbReference type="Proteomes" id="UP000197468"/>
    </source>
</evidence>
<dbReference type="OrthoDB" id="9156909at2"/>
<gene>
    <name evidence="1" type="ORF">CDN99_20915</name>
</gene>
<sequence>MPTLALNADLVLPVSQATAWNALHDLTLLVDSLPADARLAAGDAAHSFALALPGFEGRVLLLDIERPSRLRLSFEGQGPRTGGATGQAQFRLESLGAYRTLVHVALVIQAERQVPSKIVGLDLLRARLAAFEAAVDRRHPADRPKPVTPPPKPWPQRLLDWYLGWFAGMFNGTLFPPPKPRQRRPRARR</sequence>
<dbReference type="Proteomes" id="UP000197468">
    <property type="component" value="Unassembled WGS sequence"/>
</dbReference>
<dbReference type="Gene3D" id="3.30.530.20">
    <property type="match status" value="1"/>
</dbReference>
<name>A0A246J144_9BURK</name>
<dbReference type="InterPro" id="IPR023393">
    <property type="entry name" value="START-like_dom_sf"/>
</dbReference>
<dbReference type="RefSeq" id="WP_088386843.1">
    <property type="nucleotide sequence ID" value="NZ_NIOF01000011.1"/>
</dbReference>
<keyword evidence="2" id="KW-1185">Reference proteome</keyword>
<accession>A0A246J144</accession>
<dbReference type="SUPFAM" id="SSF55961">
    <property type="entry name" value="Bet v1-like"/>
    <property type="match status" value="1"/>
</dbReference>
<dbReference type="AlphaFoldDB" id="A0A246J144"/>
<comment type="caution">
    <text evidence="1">The sequence shown here is derived from an EMBL/GenBank/DDBJ whole genome shotgun (WGS) entry which is preliminary data.</text>
</comment>
<protein>
    <recommendedName>
        <fullName evidence="3">Carbon monoxide dehydrogenase</fullName>
    </recommendedName>
</protein>
<dbReference type="EMBL" id="NIOF01000011">
    <property type="protein sequence ID" value="OWQ86296.1"/>
    <property type="molecule type" value="Genomic_DNA"/>
</dbReference>
<organism evidence="1 2">
    <name type="scientific">Roseateles aquatilis</name>
    <dbReference type="NCBI Taxonomy" id="431061"/>
    <lineage>
        <taxon>Bacteria</taxon>
        <taxon>Pseudomonadati</taxon>
        <taxon>Pseudomonadota</taxon>
        <taxon>Betaproteobacteria</taxon>
        <taxon>Burkholderiales</taxon>
        <taxon>Sphaerotilaceae</taxon>
        <taxon>Roseateles</taxon>
    </lineage>
</organism>